<evidence type="ECO:0000313" key="10">
    <source>
        <dbReference type="Proteomes" id="UP000516437"/>
    </source>
</evidence>
<evidence type="ECO:0000313" key="9">
    <source>
        <dbReference type="EMBL" id="KAB1216120.1"/>
    </source>
</evidence>
<dbReference type="InterPro" id="IPR046955">
    <property type="entry name" value="PHR1-like"/>
</dbReference>
<dbReference type="OrthoDB" id="551907at2759"/>
<evidence type="ECO:0000256" key="6">
    <source>
        <dbReference type="ARBA" id="ARBA00023242"/>
    </source>
</evidence>
<evidence type="ECO:0000256" key="3">
    <source>
        <dbReference type="ARBA" id="ARBA00023015"/>
    </source>
</evidence>
<feature type="compositionally biased region" description="Low complexity" evidence="7">
    <location>
        <begin position="106"/>
        <end position="120"/>
    </location>
</feature>
<evidence type="ECO:0000256" key="7">
    <source>
        <dbReference type="SAM" id="MobiDB-lite"/>
    </source>
</evidence>
<keyword evidence="4" id="KW-0175">Coiled coil</keyword>
<evidence type="ECO:0000256" key="1">
    <source>
        <dbReference type="ARBA" id="ARBA00004123"/>
    </source>
</evidence>
<name>A0A6A1VZZ1_9ROSI</name>
<proteinExistence type="inferred from homology"/>
<dbReference type="InterPro" id="IPR006447">
    <property type="entry name" value="Myb_dom_plants"/>
</dbReference>
<keyword evidence="5" id="KW-0804">Transcription</keyword>
<organism evidence="9 10">
    <name type="scientific">Morella rubra</name>
    <name type="common">Chinese bayberry</name>
    <dbReference type="NCBI Taxonomy" id="262757"/>
    <lineage>
        <taxon>Eukaryota</taxon>
        <taxon>Viridiplantae</taxon>
        <taxon>Streptophyta</taxon>
        <taxon>Embryophyta</taxon>
        <taxon>Tracheophyta</taxon>
        <taxon>Spermatophyta</taxon>
        <taxon>Magnoliopsida</taxon>
        <taxon>eudicotyledons</taxon>
        <taxon>Gunneridae</taxon>
        <taxon>Pentapetalae</taxon>
        <taxon>rosids</taxon>
        <taxon>fabids</taxon>
        <taxon>Fagales</taxon>
        <taxon>Myricaceae</taxon>
        <taxon>Morella</taxon>
    </lineage>
</organism>
<dbReference type="NCBIfam" id="TIGR01557">
    <property type="entry name" value="myb_SHAQKYF"/>
    <property type="match status" value="1"/>
</dbReference>
<gene>
    <name evidence="9" type="ORF">CJ030_MR4G006396</name>
</gene>
<evidence type="ECO:0000259" key="8">
    <source>
        <dbReference type="PROSITE" id="PS51294"/>
    </source>
</evidence>
<dbReference type="SMR" id="A0A6A1VZZ1"/>
<feature type="region of interest" description="Disordered" evidence="7">
    <location>
        <begin position="80"/>
        <end position="127"/>
    </location>
</feature>
<dbReference type="InterPro" id="IPR017930">
    <property type="entry name" value="Myb_dom"/>
</dbReference>
<dbReference type="Gene3D" id="1.10.10.60">
    <property type="entry name" value="Homeodomain-like"/>
    <property type="match status" value="1"/>
</dbReference>
<dbReference type="Pfam" id="PF00249">
    <property type="entry name" value="Myb_DNA-binding"/>
    <property type="match status" value="1"/>
</dbReference>
<dbReference type="Pfam" id="PF14379">
    <property type="entry name" value="Myb_CC_LHEQLE"/>
    <property type="match status" value="1"/>
</dbReference>
<evidence type="ECO:0000256" key="4">
    <source>
        <dbReference type="ARBA" id="ARBA00023054"/>
    </source>
</evidence>
<dbReference type="FunFam" id="1.10.10.60:FF:000002">
    <property type="entry name" value="Myb family transcription factor"/>
    <property type="match status" value="1"/>
</dbReference>
<dbReference type="InterPro" id="IPR009057">
    <property type="entry name" value="Homeodomain-like_sf"/>
</dbReference>
<keyword evidence="6" id="KW-0539">Nucleus</keyword>
<sequence length="284" mass="31617">MERNYGGGGGGSYPYENGVVMTRDPKPRLRWTADLHDRFVDAVTKLGGPDKATPKSVLRLMGMKGLTLYHLKSHLQKYRLGQQPARGQNTAEQAGKESGGTFVHFSNHSSGTSTNNSSRGGDNEGGEIPIAEALKCQLEVQKRLQEQLEVQKKLQMRIEAQGKYLQSILEKAQKSISLDTNGPGTLEAARAQLTDFNLALSSLMENMNGEDRREQRLEMNDIYRTANGSTIQIYQEGGGREKDRDVKLKVEEGLIQFDLNTKSHYDFVASNGAESETDMLSYRR</sequence>
<dbReference type="GO" id="GO:0003677">
    <property type="term" value="F:DNA binding"/>
    <property type="evidence" value="ECO:0007669"/>
    <property type="project" value="InterPro"/>
</dbReference>
<keyword evidence="10" id="KW-1185">Reference proteome</keyword>
<comment type="subcellular location">
    <subcellularLocation>
        <location evidence="1">Nucleus</location>
    </subcellularLocation>
</comment>
<dbReference type="PROSITE" id="PS51294">
    <property type="entry name" value="HTH_MYB"/>
    <property type="match status" value="1"/>
</dbReference>
<dbReference type="PANTHER" id="PTHR31499">
    <property type="entry name" value="MYB FAMILY TRANSCRIPTION FACTOR PHL11"/>
    <property type="match status" value="1"/>
</dbReference>
<dbReference type="AlphaFoldDB" id="A0A6A1VZZ1"/>
<dbReference type="GO" id="GO:0005634">
    <property type="term" value="C:nucleus"/>
    <property type="evidence" value="ECO:0007669"/>
    <property type="project" value="UniProtKB-SubCell"/>
</dbReference>
<evidence type="ECO:0000256" key="5">
    <source>
        <dbReference type="ARBA" id="ARBA00023163"/>
    </source>
</evidence>
<evidence type="ECO:0000256" key="2">
    <source>
        <dbReference type="ARBA" id="ARBA00006783"/>
    </source>
</evidence>
<dbReference type="EMBL" id="RXIC02000022">
    <property type="protein sequence ID" value="KAB1216120.1"/>
    <property type="molecule type" value="Genomic_DNA"/>
</dbReference>
<dbReference type="PANTHER" id="PTHR31499:SF23">
    <property type="entry name" value="MYB FAMILY TRANSCRIPTION FACTOR PHL11"/>
    <property type="match status" value="1"/>
</dbReference>
<dbReference type="GO" id="GO:0003700">
    <property type="term" value="F:DNA-binding transcription factor activity"/>
    <property type="evidence" value="ECO:0007669"/>
    <property type="project" value="InterPro"/>
</dbReference>
<comment type="caution">
    <text evidence="9">The sequence shown here is derived from an EMBL/GenBank/DDBJ whole genome shotgun (WGS) entry which is preliminary data.</text>
</comment>
<dbReference type="InterPro" id="IPR025756">
    <property type="entry name" value="Myb_CC_LHEQLE"/>
</dbReference>
<dbReference type="InterPro" id="IPR001005">
    <property type="entry name" value="SANT/Myb"/>
</dbReference>
<dbReference type="SUPFAM" id="SSF46689">
    <property type="entry name" value="Homeodomain-like"/>
    <property type="match status" value="1"/>
</dbReference>
<dbReference type="Proteomes" id="UP000516437">
    <property type="component" value="Chromosome 4"/>
</dbReference>
<feature type="domain" description="HTH myb-type" evidence="8">
    <location>
        <begin position="23"/>
        <end position="83"/>
    </location>
</feature>
<protein>
    <submittedName>
        <fullName evidence="9">Myb family transcription factor APL</fullName>
    </submittedName>
</protein>
<keyword evidence="3" id="KW-0805">Transcription regulation</keyword>
<reference evidence="9 10" key="1">
    <citation type="journal article" date="2019" name="Plant Biotechnol. J.">
        <title>The red bayberry genome and genetic basis of sex determination.</title>
        <authorList>
            <person name="Jia H.M."/>
            <person name="Jia H.J."/>
            <person name="Cai Q.L."/>
            <person name="Wang Y."/>
            <person name="Zhao H.B."/>
            <person name="Yang W.F."/>
            <person name="Wang G.Y."/>
            <person name="Li Y.H."/>
            <person name="Zhan D.L."/>
            <person name="Shen Y.T."/>
            <person name="Niu Q.F."/>
            <person name="Chang L."/>
            <person name="Qiu J."/>
            <person name="Zhao L."/>
            <person name="Xie H.B."/>
            <person name="Fu W.Y."/>
            <person name="Jin J."/>
            <person name="Li X.W."/>
            <person name="Jiao Y."/>
            <person name="Zhou C.C."/>
            <person name="Tu T."/>
            <person name="Chai C.Y."/>
            <person name="Gao J.L."/>
            <person name="Fan L.J."/>
            <person name="van de Weg E."/>
            <person name="Wang J.Y."/>
            <person name="Gao Z.S."/>
        </authorList>
    </citation>
    <scope>NUCLEOTIDE SEQUENCE [LARGE SCALE GENOMIC DNA]</scope>
    <source>
        <tissue evidence="9">Leaves</tissue>
    </source>
</reference>
<accession>A0A6A1VZZ1</accession>
<comment type="similarity">
    <text evidence="2">Belongs to the MYB-CC family.</text>
</comment>